<keyword evidence="10" id="KW-1185">Reference proteome</keyword>
<feature type="active site" description="Proton donor" evidence="6">
    <location>
        <position position="170"/>
    </location>
</feature>
<evidence type="ECO:0000256" key="8">
    <source>
        <dbReference type="PIRSR" id="PIRSR005096-3"/>
    </source>
</evidence>
<dbReference type="UniPathway" id="UPA00242"/>
<dbReference type="PANTHER" id="PTHR10091:SF49">
    <property type="entry name" value="ALDOSE 1-EPIMERASE"/>
    <property type="match status" value="1"/>
</dbReference>
<comment type="catalytic activity">
    <reaction evidence="5">
        <text>alpha-D-glucose = beta-D-glucose</text>
        <dbReference type="Rhea" id="RHEA:10264"/>
        <dbReference type="ChEBI" id="CHEBI:15903"/>
        <dbReference type="ChEBI" id="CHEBI:17925"/>
        <dbReference type="EC" id="5.1.3.3"/>
    </reaction>
</comment>
<dbReference type="SUPFAM" id="SSF74650">
    <property type="entry name" value="Galactose mutarotase-like"/>
    <property type="match status" value="1"/>
</dbReference>
<reference evidence="9 10" key="1">
    <citation type="submission" date="2018-09" db="EMBL/GenBank/DDBJ databases">
        <title>Marinorhizobium profundi gen. nov., sp. nov., isolated from a deep-sea sediment sample from the New Britain Trench and proposal of Marinorhizobiaceae fam. nov. in the order Rhizobiales of the class Alphaproteobacteria.</title>
        <authorList>
            <person name="Cao J."/>
        </authorList>
    </citation>
    <scope>NUCLEOTIDE SEQUENCE [LARGE SCALE GENOMIC DNA]</scope>
    <source>
        <strain evidence="9 10">WS11</strain>
    </source>
</reference>
<keyword evidence="3 5" id="KW-0413">Isomerase</keyword>
<evidence type="ECO:0000256" key="4">
    <source>
        <dbReference type="ARBA" id="ARBA00023277"/>
    </source>
</evidence>
<dbReference type="GO" id="GO:0030246">
    <property type="term" value="F:carbohydrate binding"/>
    <property type="evidence" value="ECO:0007669"/>
    <property type="project" value="InterPro"/>
</dbReference>
<accession>A0A3Q8XMK1</accession>
<feature type="active site" description="Proton acceptor" evidence="6">
    <location>
        <position position="291"/>
    </location>
</feature>
<feature type="binding site" evidence="8">
    <location>
        <begin position="72"/>
        <end position="73"/>
    </location>
    <ligand>
        <name>beta-D-galactose</name>
        <dbReference type="ChEBI" id="CHEBI:27667"/>
    </ligand>
</feature>
<dbReference type="CDD" id="cd09019">
    <property type="entry name" value="galactose_mutarotase_like"/>
    <property type="match status" value="1"/>
</dbReference>
<evidence type="ECO:0000256" key="7">
    <source>
        <dbReference type="PIRSR" id="PIRSR005096-2"/>
    </source>
</evidence>
<dbReference type="PANTHER" id="PTHR10091">
    <property type="entry name" value="ALDOSE-1-EPIMERASE"/>
    <property type="match status" value="1"/>
</dbReference>
<protein>
    <recommendedName>
        <fullName evidence="5">Aldose 1-epimerase</fullName>
        <ecNumber evidence="5">5.1.3.3</ecNumber>
    </recommendedName>
</protein>
<dbReference type="Proteomes" id="UP000268192">
    <property type="component" value="Chromosome"/>
</dbReference>
<evidence type="ECO:0000256" key="1">
    <source>
        <dbReference type="ARBA" id="ARBA00005028"/>
    </source>
</evidence>
<dbReference type="KEGG" id="abaw:D5400_07095"/>
<gene>
    <name evidence="9" type="ORF">D5400_07095</name>
</gene>
<evidence type="ECO:0000313" key="10">
    <source>
        <dbReference type="Proteomes" id="UP000268192"/>
    </source>
</evidence>
<dbReference type="PIRSF" id="PIRSF005096">
    <property type="entry name" value="GALM"/>
    <property type="match status" value="1"/>
</dbReference>
<dbReference type="InterPro" id="IPR014718">
    <property type="entry name" value="GH-type_carb-bd"/>
</dbReference>
<feature type="binding site" evidence="7">
    <location>
        <position position="227"/>
    </location>
    <ligand>
        <name>beta-D-galactose</name>
        <dbReference type="ChEBI" id="CHEBI:27667"/>
    </ligand>
</feature>
<evidence type="ECO:0000256" key="2">
    <source>
        <dbReference type="ARBA" id="ARBA00006206"/>
    </source>
</evidence>
<comment type="similarity">
    <text evidence="2 5">Belongs to the aldose epimerase family.</text>
</comment>
<dbReference type="Pfam" id="PF01263">
    <property type="entry name" value="Aldose_epim"/>
    <property type="match status" value="1"/>
</dbReference>
<keyword evidence="4 5" id="KW-0119">Carbohydrate metabolism</keyword>
<dbReference type="InterPro" id="IPR008183">
    <property type="entry name" value="Aldose_1/G6P_1-epimerase"/>
</dbReference>
<evidence type="ECO:0000256" key="6">
    <source>
        <dbReference type="PIRSR" id="PIRSR005096-1"/>
    </source>
</evidence>
<dbReference type="InterPro" id="IPR011013">
    <property type="entry name" value="Gal_mutarotase_sf_dom"/>
</dbReference>
<evidence type="ECO:0000256" key="5">
    <source>
        <dbReference type="PIRNR" id="PIRNR005096"/>
    </source>
</evidence>
<organism evidence="9 10">
    <name type="scientific">Georhizobium profundi</name>
    <dbReference type="NCBI Taxonomy" id="2341112"/>
    <lineage>
        <taxon>Bacteria</taxon>
        <taxon>Pseudomonadati</taxon>
        <taxon>Pseudomonadota</taxon>
        <taxon>Alphaproteobacteria</taxon>
        <taxon>Hyphomicrobiales</taxon>
        <taxon>Rhizobiaceae</taxon>
        <taxon>Georhizobium</taxon>
    </lineage>
</organism>
<dbReference type="GO" id="GO:0006006">
    <property type="term" value="P:glucose metabolic process"/>
    <property type="evidence" value="ECO:0007669"/>
    <property type="project" value="TreeGrafter"/>
</dbReference>
<dbReference type="Gene3D" id="2.70.98.10">
    <property type="match status" value="1"/>
</dbReference>
<dbReference type="NCBIfam" id="NF008277">
    <property type="entry name" value="PRK11055.1"/>
    <property type="match status" value="1"/>
</dbReference>
<name>A0A3Q8XMK1_9HYPH</name>
<dbReference type="InterPro" id="IPR015443">
    <property type="entry name" value="Aldose_1-epimerase"/>
</dbReference>
<evidence type="ECO:0000256" key="3">
    <source>
        <dbReference type="ARBA" id="ARBA00023235"/>
    </source>
</evidence>
<dbReference type="EC" id="5.1.3.3" evidence="5"/>
<dbReference type="InterPro" id="IPR047215">
    <property type="entry name" value="Galactose_mutarotase-like"/>
</dbReference>
<dbReference type="AlphaFoldDB" id="A0A3Q8XMK1"/>
<sequence length="328" mass="35634">MAVFGTMPDGQEVVGVRIQAGGFSACILTYGARLQSLNLVGVGHSLVIGAPTLEPYLGPMAYYGAMVGRFANRIGNAGFSIDGTTYQTTPNFLDRHTLHGGSLGLHGHIWDIVDRSDQHVTMTIDLTDGDEGFPGHMHIETRYEIEAPSSLRITTTATTDRATLCSIANHAFFRLGDGDIRQQMLTINAAHYLPVDDELIPTGDVASVGGTAFDFRQPRRIGGHRYDHNFCLRDGRGPLRPAAVLKAPDADIALHVSTTEPGLQFYDGENTQFAVDEAGRSLPAFAGLALEAQAWPDAPNRPNFPDAILRPGEVYRSETLFEIRRSMP</sequence>
<dbReference type="OrthoDB" id="9779408at2"/>
<evidence type="ECO:0000313" key="9">
    <source>
        <dbReference type="EMBL" id="AZN71076.1"/>
    </source>
</evidence>
<dbReference type="GO" id="GO:0004034">
    <property type="term" value="F:aldose 1-epimerase activity"/>
    <property type="evidence" value="ECO:0007669"/>
    <property type="project" value="UniProtKB-EC"/>
</dbReference>
<dbReference type="GO" id="GO:0033499">
    <property type="term" value="P:galactose catabolic process via UDP-galactose, Leloir pathway"/>
    <property type="evidence" value="ECO:0007669"/>
    <property type="project" value="TreeGrafter"/>
</dbReference>
<proteinExistence type="inferred from homology"/>
<dbReference type="EMBL" id="CP032509">
    <property type="protein sequence ID" value="AZN71076.1"/>
    <property type="molecule type" value="Genomic_DNA"/>
</dbReference>
<comment type="pathway">
    <text evidence="1 5">Carbohydrate metabolism; hexose metabolism.</text>
</comment>